<dbReference type="Gene3D" id="1.25.40.10">
    <property type="entry name" value="Tetratricopeptide repeat domain"/>
    <property type="match status" value="4"/>
</dbReference>
<proteinExistence type="predicted"/>
<reference evidence="4" key="2">
    <citation type="journal article" date="2021" name="Genome Biol. Evol.">
        <title>Developing a high-quality reference genome for a parasitic bivalve with doubly uniparental inheritance (Bivalvia: Unionida).</title>
        <authorList>
            <person name="Smith C.H."/>
        </authorList>
    </citation>
    <scope>NUCLEOTIDE SEQUENCE</scope>
    <source>
        <strain evidence="4">CHS0354</strain>
        <tissue evidence="4">Mantle</tissue>
    </source>
</reference>
<evidence type="ECO:0000256" key="1">
    <source>
        <dbReference type="ARBA" id="ARBA00022737"/>
    </source>
</evidence>
<keyword evidence="1" id="KW-0677">Repeat</keyword>
<name>A0AAE0RZH1_9BIVA</name>
<feature type="repeat" description="TPR" evidence="3">
    <location>
        <begin position="163"/>
        <end position="196"/>
    </location>
</feature>
<protein>
    <recommendedName>
        <fullName evidence="6">Tetratricopeptide repeat protein</fullName>
    </recommendedName>
</protein>
<gene>
    <name evidence="4" type="ORF">CHS0354_024130</name>
</gene>
<dbReference type="SMART" id="SM00028">
    <property type="entry name" value="TPR"/>
    <property type="match status" value="7"/>
</dbReference>
<sequence>MASKKNEAIVEYQTALHYAPTQPTILFALAKSYLSINKNIEAMKQLEKAHKSDSTNEEISFALIKLYIEQSEVDDAAHVIHTLFSTHIKDKTELYNLVYSLSLLLDKQNKQEQALVLLDTYIKKYGFDQKLLFTKFDFHVKRKEYTQAIDALKMFIDNNEESPEIYQMLGESYEALSNFEKAEEAYKKAATLVPRDLKQRMALLNFYVISKKWDKFNSESNALLSSVATDRTSQLSMLYVFQKKSETDSVYQIATIQFGKLLLKLNPTELFAHLIIGETWFKRKQYDSAEVYYSRALILFSYPDNFAIIDGLSRTLSAMNRKNEAIKVVTTTLFALPKQSPPEHKANLQSFLGYLYFENNMNTESIQTIEDINADVLKKDVNVQNFSVLGLAYDRLGNFKKSELNYKKALSFDPEHATVLNNLAYLWSEQNVNLTQALELVEKALEKEPNNASFLDTKGWILFKQEKYNEAKIFIEKSLEHDSKNATVYEHLGDVLLKLGNKDAAIEIWNKTILLGGNKLHIEQKINALNDKNKTK</sequence>
<feature type="repeat" description="TPR" evidence="3">
    <location>
        <begin position="486"/>
        <end position="519"/>
    </location>
</feature>
<dbReference type="Pfam" id="PF12895">
    <property type="entry name" value="ANAPC3"/>
    <property type="match status" value="1"/>
</dbReference>
<evidence type="ECO:0000256" key="3">
    <source>
        <dbReference type="PROSITE-ProRule" id="PRU00339"/>
    </source>
</evidence>
<feature type="repeat" description="TPR" evidence="3">
    <location>
        <begin position="383"/>
        <end position="416"/>
    </location>
</feature>
<dbReference type="InterPro" id="IPR051685">
    <property type="entry name" value="Ycf3/AcsC/BcsC/TPR_MFPF"/>
</dbReference>
<keyword evidence="2 3" id="KW-0802">TPR repeat</keyword>
<dbReference type="AlphaFoldDB" id="A0AAE0RZH1"/>
<dbReference type="InterPro" id="IPR019734">
    <property type="entry name" value="TPR_rpt"/>
</dbReference>
<dbReference type="Pfam" id="PF13181">
    <property type="entry name" value="TPR_8"/>
    <property type="match status" value="1"/>
</dbReference>
<dbReference type="Pfam" id="PF07719">
    <property type="entry name" value="TPR_2"/>
    <property type="match status" value="1"/>
</dbReference>
<evidence type="ECO:0000256" key="2">
    <source>
        <dbReference type="ARBA" id="ARBA00022803"/>
    </source>
</evidence>
<dbReference type="PANTHER" id="PTHR44943:SF8">
    <property type="entry name" value="TPR REPEAT-CONTAINING PROTEIN MJ0263"/>
    <property type="match status" value="1"/>
</dbReference>
<dbReference type="SUPFAM" id="SSF48452">
    <property type="entry name" value="TPR-like"/>
    <property type="match status" value="3"/>
</dbReference>
<organism evidence="4 5">
    <name type="scientific">Potamilus streckersoni</name>
    <dbReference type="NCBI Taxonomy" id="2493646"/>
    <lineage>
        <taxon>Eukaryota</taxon>
        <taxon>Metazoa</taxon>
        <taxon>Spiralia</taxon>
        <taxon>Lophotrochozoa</taxon>
        <taxon>Mollusca</taxon>
        <taxon>Bivalvia</taxon>
        <taxon>Autobranchia</taxon>
        <taxon>Heteroconchia</taxon>
        <taxon>Palaeoheterodonta</taxon>
        <taxon>Unionida</taxon>
        <taxon>Unionoidea</taxon>
        <taxon>Unionidae</taxon>
        <taxon>Ambleminae</taxon>
        <taxon>Lampsilini</taxon>
        <taxon>Potamilus</taxon>
    </lineage>
</organism>
<evidence type="ECO:0008006" key="6">
    <source>
        <dbReference type="Google" id="ProtNLM"/>
    </source>
</evidence>
<keyword evidence="5" id="KW-1185">Reference proteome</keyword>
<reference evidence="4" key="1">
    <citation type="journal article" date="2021" name="Genome Biol. Evol.">
        <title>A High-Quality Reference Genome for a Parasitic Bivalve with Doubly Uniparental Inheritance (Bivalvia: Unionida).</title>
        <authorList>
            <person name="Smith C.H."/>
        </authorList>
    </citation>
    <scope>NUCLEOTIDE SEQUENCE</scope>
    <source>
        <strain evidence="4">CHS0354</strain>
    </source>
</reference>
<reference evidence="4" key="3">
    <citation type="submission" date="2023-05" db="EMBL/GenBank/DDBJ databases">
        <authorList>
            <person name="Smith C.H."/>
        </authorList>
    </citation>
    <scope>NUCLEOTIDE SEQUENCE</scope>
    <source>
        <strain evidence="4">CHS0354</strain>
        <tissue evidence="4">Mantle</tissue>
    </source>
</reference>
<evidence type="ECO:0000313" key="5">
    <source>
        <dbReference type="Proteomes" id="UP001195483"/>
    </source>
</evidence>
<dbReference type="Proteomes" id="UP001195483">
    <property type="component" value="Unassembled WGS sequence"/>
</dbReference>
<dbReference type="InterPro" id="IPR013105">
    <property type="entry name" value="TPR_2"/>
</dbReference>
<dbReference type="EMBL" id="JAEAOA010001427">
    <property type="protein sequence ID" value="KAK3582576.1"/>
    <property type="molecule type" value="Genomic_DNA"/>
</dbReference>
<comment type="caution">
    <text evidence="4">The sequence shown here is derived from an EMBL/GenBank/DDBJ whole genome shotgun (WGS) entry which is preliminary data.</text>
</comment>
<dbReference type="PANTHER" id="PTHR44943">
    <property type="entry name" value="CELLULOSE SYNTHASE OPERON PROTEIN C"/>
    <property type="match status" value="1"/>
</dbReference>
<dbReference type="PROSITE" id="PS50005">
    <property type="entry name" value="TPR"/>
    <property type="match status" value="3"/>
</dbReference>
<dbReference type="InterPro" id="IPR011990">
    <property type="entry name" value="TPR-like_helical_dom_sf"/>
</dbReference>
<accession>A0AAE0RZH1</accession>
<evidence type="ECO:0000313" key="4">
    <source>
        <dbReference type="EMBL" id="KAK3582576.1"/>
    </source>
</evidence>